<dbReference type="PROSITE" id="PS50928">
    <property type="entry name" value="ABC_TM1"/>
    <property type="match status" value="1"/>
</dbReference>
<keyword evidence="5 6" id="KW-0472">Membrane</keyword>
<accession>A0ABS4ACY2</accession>
<evidence type="ECO:0000313" key="9">
    <source>
        <dbReference type="Proteomes" id="UP000681594"/>
    </source>
</evidence>
<dbReference type="InterPro" id="IPR051204">
    <property type="entry name" value="ABC_transp_perm/SBD"/>
</dbReference>
<dbReference type="PANTHER" id="PTHR30177:SF30">
    <property type="entry name" value="GLYCINE BETAINE UPTAKE SYSTEM PERMEASE PROTEIN YEHY"/>
    <property type="match status" value="1"/>
</dbReference>
<organism evidence="8 9">
    <name type="scientific">Pararoseomonas baculiformis</name>
    <dbReference type="NCBI Taxonomy" id="2820812"/>
    <lineage>
        <taxon>Bacteria</taxon>
        <taxon>Pseudomonadati</taxon>
        <taxon>Pseudomonadota</taxon>
        <taxon>Alphaproteobacteria</taxon>
        <taxon>Acetobacterales</taxon>
        <taxon>Acetobacteraceae</taxon>
        <taxon>Pararoseomonas</taxon>
    </lineage>
</organism>
<evidence type="ECO:0000256" key="6">
    <source>
        <dbReference type="RuleBase" id="RU363032"/>
    </source>
</evidence>
<dbReference type="EMBL" id="JAGIZB010000007">
    <property type="protein sequence ID" value="MBP0444877.1"/>
    <property type="molecule type" value="Genomic_DNA"/>
</dbReference>
<evidence type="ECO:0000256" key="5">
    <source>
        <dbReference type="ARBA" id="ARBA00023136"/>
    </source>
</evidence>
<evidence type="ECO:0000256" key="2">
    <source>
        <dbReference type="ARBA" id="ARBA00022448"/>
    </source>
</evidence>
<evidence type="ECO:0000256" key="3">
    <source>
        <dbReference type="ARBA" id="ARBA00022692"/>
    </source>
</evidence>
<feature type="transmembrane region" description="Helical" evidence="6">
    <location>
        <begin position="155"/>
        <end position="177"/>
    </location>
</feature>
<dbReference type="SUPFAM" id="SSF161098">
    <property type="entry name" value="MetI-like"/>
    <property type="match status" value="1"/>
</dbReference>
<keyword evidence="2 6" id="KW-0813">Transport</keyword>
<feature type="transmembrane region" description="Helical" evidence="6">
    <location>
        <begin position="62"/>
        <end position="85"/>
    </location>
</feature>
<dbReference type="Gene3D" id="1.10.3720.10">
    <property type="entry name" value="MetI-like"/>
    <property type="match status" value="1"/>
</dbReference>
<evidence type="ECO:0000313" key="8">
    <source>
        <dbReference type="EMBL" id="MBP0444877.1"/>
    </source>
</evidence>
<feature type="transmembrane region" description="Helical" evidence="6">
    <location>
        <begin position="274"/>
        <end position="296"/>
    </location>
</feature>
<sequence>MSRASICGASVSPADRMRDPRNAATGLLVLLPFALGAALAPWLLGWIAVAPNRLLSARIAPLGATGPVAIAWTAYHAALIALPLAAWRPARAWMAEAVGVLAALALLAVVGLGASAAVPPGGLARAAPAAGAWVALLLLFLAISTGAALRGATPALPLLAVLGGAVLLGVSGLLDPLSIMREALGRGEELRQALAEHVILSFSALLLALALSIPLSALSISRHGLEAGFLSVASGLQVIPAIALFGLLIVPLAALGAAFPALREMGLGGVGPAPAVIGITAYLLLPLARGLLAGFRVAPPALVEAALGQGLSPRQILWQLRVPLGAGVVLGALRLAAVQAVGLATLAALVGGGGLGAIVLQGVGQLAADLILLGVLPVLALSLAVDAGIALLSRRLAPEE</sequence>
<evidence type="ECO:0000256" key="4">
    <source>
        <dbReference type="ARBA" id="ARBA00022989"/>
    </source>
</evidence>
<name>A0ABS4ACY2_9PROT</name>
<comment type="subcellular location">
    <subcellularLocation>
        <location evidence="1 6">Cell membrane</location>
        <topology evidence="1 6">Multi-pass membrane protein</topology>
    </subcellularLocation>
</comment>
<feature type="transmembrane region" description="Helical" evidence="6">
    <location>
        <begin position="26"/>
        <end position="50"/>
    </location>
</feature>
<dbReference type="PANTHER" id="PTHR30177">
    <property type="entry name" value="GLYCINE BETAINE/L-PROLINE TRANSPORT SYSTEM PERMEASE PROTEIN PROW"/>
    <property type="match status" value="1"/>
</dbReference>
<evidence type="ECO:0000259" key="7">
    <source>
        <dbReference type="PROSITE" id="PS50928"/>
    </source>
</evidence>
<feature type="transmembrane region" description="Helical" evidence="6">
    <location>
        <begin position="97"/>
        <end position="118"/>
    </location>
</feature>
<evidence type="ECO:0000256" key="1">
    <source>
        <dbReference type="ARBA" id="ARBA00004651"/>
    </source>
</evidence>
<keyword evidence="3 6" id="KW-0812">Transmembrane</keyword>
<feature type="transmembrane region" description="Helical" evidence="6">
    <location>
        <begin position="130"/>
        <end position="149"/>
    </location>
</feature>
<comment type="caution">
    <text evidence="8">The sequence shown here is derived from an EMBL/GenBank/DDBJ whole genome shotgun (WGS) entry which is preliminary data.</text>
</comment>
<dbReference type="InterPro" id="IPR035906">
    <property type="entry name" value="MetI-like_sf"/>
</dbReference>
<feature type="transmembrane region" description="Helical" evidence="6">
    <location>
        <begin position="238"/>
        <end position="262"/>
    </location>
</feature>
<keyword evidence="4 6" id="KW-1133">Transmembrane helix</keyword>
<feature type="domain" description="ABC transmembrane type-1" evidence="7">
    <location>
        <begin position="194"/>
        <end position="389"/>
    </location>
</feature>
<dbReference type="InterPro" id="IPR000515">
    <property type="entry name" value="MetI-like"/>
</dbReference>
<feature type="transmembrane region" description="Helical" evidence="6">
    <location>
        <begin position="343"/>
        <end position="364"/>
    </location>
</feature>
<proteinExistence type="inferred from homology"/>
<dbReference type="Proteomes" id="UP000681594">
    <property type="component" value="Unassembled WGS sequence"/>
</dbReference>
<comment type="similarity">
    <text evidence="6">Belongs to the binding-protein-dependent transport system permease family.</text>
</comment>
<protein>
    <submittedName>
        <fullName evidence="8">ABC transporter permease subunit</fullName>
    </submittedName>
</protein>
<gene>
    <name evidence="8" type="ORF">J8J14_08780</name>
</gene>
<dbReference type="Pfam" id="PF00528">
    <property type="entry name" value="BPD_transp_1"/>
    <property type="match status" value="1"/>
</dbReference>
<reference evidence="8 9" key="1">
    <citation type="submission" date="2021-03" db="EMBL/GenBank/DDBJ databases">
        <authorList>
            <person name="So Y."/>
        </authorList>
    </citation>
    <scope>NUCLEOTIDE SEQUENCE [LARGE SCALE GENOMIC DNA]</scope>
    <source>
        <strain evidence="8 9">SSH11</strain>
    </source>
</reference>
<keyword evidence="9" id="KW-1185">Reference proteome</keyword>
<feature type="transmembrane region" description="Helical" evidence="6">
    <location>
        <begin position="198"/>
        <end position="218"/>
    </location>
</feature>
<feature type="transmembrane region" description="Helical" evidence="6">
    <location>
        <begin position="370"/>
        <end position="392"/>
    </location>
</feature>